<organism evidence="1">
    <name type="scientific">uncultured Caudovirales phage</name>
    <dbReference type="NCBI Taxonomy" id="2100421"/>
    <lineage>
        <taxon>Viruses</taxon>
        <taxon>Duplodnaviria</taxon>
        <taxon>Heunggongvirae</taxon>
        <taxon>Uroviricota</taxon>
        <taxon>Caudoviricetes</taxon>
        <taxon>Peduoviridae</taxon>
        <taxon>Maltschvirus</taxon>
        <taxon>Maltschvirus maltsch</taxon>
    </lineage>
</organism>
<sequence>MATTTYKTLGQAAPAATTSTDLYTVPASTSAIISTITIANRAATDATFRISQSLAGAALANKDYLVYDAVIPGSGFITLTLGVTMATTDKLRVYASSANISFNAFGTEVTA</sequence>
<protein>
    <submittedName>
        <fullName evidence="1">Uncharacterized protein</fullName>
    </submittedName>
</protein>
<accession>A0A6J5QUW6</accession>
<dbReference type="EMBL" id="LR797094">
    <property type="protein sequence ID" value="CAB4186377.1"/>
    <property type="molecule type" value="Genomic_DNA"/>
</dbReference>
<evidence type="ECO:0000313" key="1">
    <source>
        <dbReference type="EMBL" id="CAB4186377.1"/>
    </source>
</evidence>
<gene>
    <name evidence="1" type="ORF">UFOVP1144_2</name>
</gene>
<name>A0A6J5QUW6_9CAUD</name>
<proteinExistence type="predicted"/>
<reference evidence="1" key="1">
    <citation type="submission" date="2020-05" db="EMBL/GenBank/DDBJ databases">
        <authorList>
            <person name="Chiriac C."/>
            <person name="Salcher M."/>
            <person name="Ghai R."/>
            <person name="Kavagutti S V."/>
        </authorList>
    </citation>
    <scope>NUCLEOTIDE SEQUENCE</scope>
</reference>